<dbReference type="InterPro" id="IPR011009">
    <property type="entry name" value="Kinase-like_dom_sf"/>
</dbReference>
<feature type="domain" description="Prion-inhibition and propagation HeLo" evidence="2">
    <location>
        <begin position="14"/>
        <end position="198"/>
    </location>
</feature>
<organism evidence="4 5">
    <name type="scientific">Aspergillus heteromorphus CBS 117.55</name>
    <dbReference type="NCBI Taxonomy" id="1448321"/>
    <lineage>
        <taxon>Eukaryota</taxon>
        <taxon>Fungi</taxon>
        <taxon>Dikarya</taxon>
        <taxon>Ascomycota</taxon>
        <taxon>Pezizomycotina</taxon>
        <taxon>Eurotiomycetes</taxon>
        <taxon>Eurotiomycetidae</taxon>
        <taxon>Eurotiales</taxon>
        <taxon>Aspergillaceae</taxon>
        <taxon>Aspergillus</taxon>
        <taxon>Aspergillus subgen. Circumdati</taxon>
    </lineage>
</organism>
<sequence>MAPPDPDTFLDSLSYLFEACLLKYHHVMERSVPKRTTVDLDVRFRIEEMRLRLWGRLRGFNAPLDEALKRNETLNVPEILSLVRRLLKDMLQLLKKREEDNTRHRARQHSERSSVESRSLDLSLSEAMYAQMHLDSREGNDHRRRARMNTSAKSVASFDNRVALRNQLTEIIAVNNELEALLSRSEASALSQGLMAEILFMTLNLPIVKEDSFGPRNATVAKVIQLRQKNKTNLTEEHRMPFDVAQPRNPHPERDLVIPISLLVGFEEPQLAFGADLLCSGMGSDAPDVRTFYYRHTEGEEQGQFVLAEWRSQKTESQNSLINQEARMDRRQHLVGLLHQTFCASADFRILDCVGYILTEGQLPDGNKHPVVGFVYNYPINAAFLEQPMTLRQVMNTSYQSERPDVPELEDRLLLAHRLSLALYQLHCAGWIHQRISSHNILFFHDAESGKVDITQPYICGWRYNRPDQSGGGEAYRTNQGGPAANGLADMAIYVHPDRIREARQFRKSHDIYSLGVVLAEIAFWRPALALADPGHQNAIRLCDRDDPGRWSRALIDAVARRIGASVGARYRDAVLGCLRGLRLQCIESLMDVKTVKDLNGLEPGIEKAFFWKVVDELRQAAQV</sequence>
<dbReference type="RefSeq" id="XP_025398014.1">
    <property type="nucleotide sequence ID" value="XM_025548628.1"/>
</dbReference>
<accession>A0A317VVV9</accession>
<dbReference type="EMBL" id="MSFL01000018">
    <property type="protein sequence ID" value="PWY77441.1"/>
    <property type="molecule type" value="Genomic_DNA"/>
</dbReference>
<evidence type="ECO:0000259" key="3">
    <source>
        <dbReference type="Pfam" id="PF24476"/>
    </source>
</evidence>
<name>A0A317VVV9_9EURO</name>
<feature type="region of interest" description="Disordered" evidence="1">
    <location>
        <begin position="98"/>
        <end position="118"/>
    </location>
</feature>
<keyword evidence="5" id="KW-1185">Reference proteome</keyword>
<dbReference type="Gene3D" id="1.20.120.1020">
    <property type="entry name" value="Prion-inhibition and propagation, HeLo domain"/>
    <property type="match status" value="1"/>
</dbReference>
<dbReference type="InterPro" id="IPR029498">
    <property type="entry name" value="HeLo_dom"/>
</dbReference>
<evidence type="ECO:0000256" key="1">
    <source>
        <dbReference type="SAM" id="MobiDB-lite"/>
    </source>
</evidence>
<dbReference type="Proteomes" id="UP000247233">
    <property type="component" value="Unassembled WGS sequence"/>
</dbReference>
<evidence type="ECO:0000259" key="2">
    <source>
        <dbReference type="Pfam" id="PF14479"/>
    </source>
</evidence>
<protein>
    <submittedName>
        <fullName evidence="4">Uncharacterized protein</fullName>
    </submittedName>
</protein>
<dbReference type="GeneID" id="37070865"/>
<dbReference type="PANTHER" id="PTHR37542:SF3">
    <property type="entry name" value="PRION-INHIBITION AND PROPAGATION HELO DOMAIN-CONTAINING PROTEIN"/>
    <property type="match status" value="1"/>
</dbReference>
<feature type="domain" description="DUF7580" evidence="3">
    <location>
        <begin position="390"/>
        <end position="621"/>
    </location>
</feature>
<dbReference type="Pfam" id="PF24476">
    <property type="entry name" value="DUF7580"/>
    <property type="match status" value="1"/>
</dbReference>
<dbReference type="InterPro" id="IPR056002">
    <property type="entry name" value="DUF7580"/>
</dbReference>
<evidence type="ECO:0000313" key="5">
    <source>
        <dbReference type="Proteomes" id="UP000247233"/>
    </source>
</evidence>
<proteinExistence type="predicted"/>
<dbReference type="InterPro" id="IPR038305">
    <property type="entry name" value="HeLo_sf"/>
</dbReference>
<gene>
    <name evidence="4" type="ORF">BO70DRAFT_66072</name>
</gene>
<dbReference type="Gene3D" id="1.10.510.10">
    <property type="entry name" value="Transferase(Phosphotransferase) domain 1"/>
    <property type="match status" value="1"/>
</dbReference>
<dbReference type="PANTHER" id="PTHR37542">
    <property type="entry name" value="HELO DOMAIN-CONTAINING PROTEIN-RELATED"/>
    <property type="match status" value="1"/>
</dbReference>
<dbReference type="AlphaFoldDB" id="A0A317VVV9"/>
<dbReference type="Pfam" id="PF14479">
    <property type="entry name" value="HeLo"/>
    <property type="match status" value="1"/>
</dbReference>
<dbReference type="SUPFAM" id="SSF56112">
    <property type="entry name" value="Protein kinase-like (PK-like)"/>
    <property type="match status" value="1"/>
</dbReference>
<dbReference type="STRING" id="1448321.A0A317VVV9"/>
<dbReference type="VEuPathDB" id="FungiDB:BO70DRAFT_66072"/>
<dbReference type="OrthoDB" id="1911848at2759"/>
<evidence type="ECO:0000313" key="4">
    <source>
        <dbReference type="EMBL" id="PWY77441.1"/>
    </source>
</evidence>
<reference evidence="4 5" key="1">
    <citation type="submission" date="2016-12" db="EMBL/GenBank/DDBJ databases">
        <title>The genomes of Aspergillus section Nigri reveals drivers in fungal speciation.</title>
        <authorList>
            <consortium name="DOE Joint Genome Institute"/>
            <person name="Vesth T.C."/>
            <person name="Nybo J."/>
            <person name="Theobald S."/>
            <person name="Brandl J."/>
            <person name="Frisvad J.C."/>
            <person name="Nielsen K.F."/>
            <person name="Lyhne E.K."/>
            <person name="Kogle M.E."/>
            <person name="Kuo A."/>
            <person name="Riley R."/>
            <person name="Clum A."/>
            <person name="Nolan M."/>
            <person name="Lipzen A."/>
            <person name="Salamov A."/>
            <person name="Henrissat B."/>
            <person name="Wiebenga A."/>
            <person name="De Vries R.P."/>
            <person name="Grigoriev I.V."/>
            <person name="Mortensen U.H."/>
            <person name="Andersen M.R."/>
            <person name="Baker S.E."/>
        </authorList>
    </citation>
    <scope>NUCLEOTIDE SEQUENCE [LARGE SCALE GENOMIC DNA]</scope>
    <source>
        <strain evidence="4 5">CBS 117.55</strain>
    </source>
</reference>
<comment type="caution">
    <text evidence="4">The sequence shown here is derived from an EMBL/GenBank/DDBJ whole genome shotgun (WGS) entry which is preliminary data.</text>
</comment>